<evidence type="ECO:0000313" key="7">
    <source>
        <dbReference type="Proteomes" id="UP001156666"/>
    </source>
</evidence>
<proteinExistence type="predicted"/>
<dbReference type="PANTHER" id="PTHR35889">
    <property type="entry name" value="CYCLOINULO-OLIGOSACCHARIDE FRUCTANOTRANSFERASE-RELATED"/>
    <property type="match status" value="1"/>
</dbReference>
<dbReference type="EMBL" id="BSOH01000001">
    <property type="protein sequence ID" value="GLR15850.1"/>
    <property type="molecule type" value="Genomic_DNA"/>
</dbReference>
<dbReference type="InterPro" id="IPR019251">
    <property type="entry name" value="DUF2231_TM"/>
</dbReference>
<keyword evidence="4" id="KW-0812">Transmembrane</keyword>
<keyword evidence="4" id="KW-0472">Membrane</keyword>
<feature type="transmembrane region" description="Helical" evidence="4">
    <location>
        <begin position="76"/>
        <end position="94"/>
    </location>
</feature>
<evidence type="ECO:0000313" key="6">
    <source>
        <dbReference type="EMBL" id="GLR15850.1"/>
    </source>
</evidence>
<feature type="transmembrane region" description="Helical" evidence="4">
    <location>
        <begin position="106"/>
        <end position="126"/>
    </location>
</feature>
<protein>
    <recommendedName>
        <fullName evidence="5">Cytochrome c domain-containing protein</fullName>
    </recommendedName>
</protein>
<dbReference type="GO" id="GO:0020037">
    <property type="term" value="F:heme binding"/>
    <property type="evidence" value="ECO:0007669"/>
    <property type="project" value="InterPro"/>
</dbReference>
<dbReference type="Gene3D" id="3.80.10.10">
    <property type="entry name" value="Ribonuclease Inhibitor"/>
    <property type="match status" value="1"/>
</dbReference>
<reference evidence="6" key="1">
    <citation type="journal article" date="2014" name="Int. J. Syst. Evol. Microbiol.">
        <title>Complete genome sequence of Corynebacterium casei LMG S-19264T (=DSM 44701T), isolated from a smear-ripened cheese.</title>
        <authorList>
            <consortium name="US DOE Joint Genome Institute (JGI-PGF)"/>
            <person name="Walter F."/>
            <person name="Albersmeier A."/>
            <person name="Kalinowski J."/>
            <person name="Ruckert C."/>
        </authorList>
    </citation>
    <scope>NUCLEOTIDE SEQUENCE</scope>
    <source>
        <strain evidence="6">NBRC 108769</strain>
    </source>
</reference>
<dbReference type="InterPro" id="IPR011429">
    <property type="entry name" value="Cyt_c_Planctomycete-type"/>
</dbReference>
<comment type="caution">
    <text evidence="6">The sequence shown here is derived from an EMBL/GenBank/DDBJ whole genome shotgun (WGS) entry which is preliminary data.</text>
</comment>
<keyword evidence="3" id="KW-0349">Heme</keyword>
<dbReference type="GO" id="GO:0009055">
    <property type="term" value="F:electron transfer activity"/>
    <property type="evidence" value="ECO:0007669"/>
    <property type="project" value="InterPro"/>
</dbReference>
<dbReference type="InterPro" id="IPR009056">
    <property type="entry name" value="Cyt_c-like_dom"/>
</dbReference>
<dbReference type="Proteomes" id="UP001156666">
    <property type="component" value="Unassembled WGS sequence"/>
</dbReference>
<dbReference type="InterPro" id="IPR032675">
    <property type="entry name" value="LRR_dom_sf"/>
</dbReference>
<feature type="transmembrane region" description="Helical" evidence="4">
    <location>
        <begin position="44"/>
        <end position="64"/>
    </location>
</feature>
<feature type="transmembrane region" description="Helical" evidence="4">
    <location>
        <begin position="12"/>
        <end position="32"/>
    </location>
</feature>
<accession>A0AA37SL06</accession>
<sequence>MLELLGRLHPLVLHLPIGILAFAYALEVYGIFKKEENLSSAQSFTLLLAACSATISVATGLLLTRGGDYAGELVSNHKWLAIGLTVICWTLFVIHKAYGKNAKLKGPYYTLMISSAVMLGITGHLGGSITHGENFLFESNELAVIPDIENAVLYADVIHPIIEKKCISCHNPTKLKGEYNMTTPELLIAGGENGEAILVDAPSESPFLRRLHLPMNDDEHMPPDAKPQLTDDELKLVEWWISTGASFDQYVVETENYDEYKPIAEKFLAPPDVDIFSKIEKPDSSTIVRLVSNGYKLYPVSSGNSSVYVNFSNRSDLKKRDFDQLRKIRDNVSQLNLDSSSLTDQLMSQVNRFKHLEKLELQNTTITSEGINSLKELKFLKSLNLFNTKVDVTSMEKLLSFPQLRSLYLWRTGYTPAQIDSLRKKKPRLDVIYEINQDIFSDVSLKAPIINSKSEIFNDSMKVSLALSFQGVSIYYTTDGSDPDSNSTVYEKPFYIKETTTVKAFVQKKGWDSSPINSKTFVKSGNKVKDVKMHNQPHPGYKQLAPKNLVNNKTGSLVFSDGEWVGYEGAHARNTFMLEKENEISTVSVGALESTSSYIFFPASIEVSTSEDGKKFTKVAEESYAIAEGANGAERKMYTLKFEPVKAKWVKVDVLSHLKNPEWHEAPGAKCWIFLDEFIIN</sequence>
<dbReference type="Pfam" id="PF09990">
    <property type="entry name" value="DUF2231"/>
    <property type="match status" value="1"/>
</dbReference>
<dbReference type="Pfam" id="PF07635">
    <property type="entry name" value="PSCyt1"/>
    <property type="match status" value="1"/>
</dbReference>
<dbReference type="PROSITE" id="PS51007">
    <property type="entry name" value="CYTC"/>
    <property type="match status" value="1"/>
</dbReference>
<evidence type="ECO:0000256" key="1">
    <source>
        <dbReference type="ARBA" id="ARBA00022723"/>
    </source>
</evidence>
<evidence type="ECO:0000256" key="3">
    <source>
        <dbReference type="PROSITE-ProRule" id="PRU00433"/>
    </source>
</evidence>
<dbReference type="Pfam" id="PF13290">
    <property type="entry name" value="CHB_HEX_C_1"/>
    <property type="match status" value="1"/>
</dbReference>
<keyword evidence="1 3" id="KW-0479">Metal-binding</keyword>
<dbReference type="PANTHER" id="PTHR35889:SF3">
    <property type="entry name" value="F-BOX DOMAIN-CONTAINING PROTEIN"/>
    <property type="match status" value="1"/>
</dbReference>
<dbReference type="GO" id="GO:0046872">
    <property type="term" value="F:metal ion binding"/>
    <property type="evidence" value="ECO:0007669"/>
    <property type="project" value="UniProtKB-KW"/>
</dbReference>
<keyword evidence="2 3" id="KW-0408">Iron</keyword>
<name>A0AA37SL06_9BACT</name>
<feature type="domain" description="Cytochrome c" evidence="5">
    <location>
        <begin position="127"/>
        <end position="245"/>
    </location>
</feature>
<dbReference type="RefSeq" id="WP_235294571.1">
    <property type="nucleotide sequence ID" value="NZ_BSOH01000001.1"/>
</dbReference>
<dbReference type="SUPFAM" id="SSF52047">
    <property type="entry name" value="RNI-like"/>
    <property type="match status" value="1"/>
</dbReference>
<evidence type="ECO:0000256" key="2">
    <source>
        <dbReference type="ARBA" id="ARBA00023004"/>
    </source>
</evidence>
<reference evidence="6" key="2">
    <citation type="submission" date="2023-01" db="EMBL/GenBank/DDBJ databases">
        <title>Draft genome sequence of Portibacter lacus strain NBRC 108769.</title>
        <authorList>
            <person name="Sun Q."/>
            <person name="Mori K."/>
        </authorList>
    </citation>
    <scope>NUCLEOTIDE SEQUENCE</scope>
    <source>
        <strain evidence="6">NBRC 108769</strain>
    </source>
</reference>
<organism evidence="6 7">
    <name type="scientific">Portibacter lacus</name>
    <dbReference type="NCBI Taxonomy" id="1099794"/>
    <lineage>
        <taxon>Bacteria</taxon>
        <taxon>Pseudomonadati</taxon>
        <taxon>Bacteroidota</taxon>
        <taxon>Saprospiria</taxon>
        <taxon>Saprospirales</taxon>
        <taxon>Haliscomenobacteraceae</taxon>
        <taxon>Portibacter</taxon>
    </lineage>
</organism>
<keyword evidence="4" id="KW-1133">Transmembrane helix</keyword>
<evidence type="ECO:0000256" key="4">
    <source>
        <dbReference type="SAM" id="Phobius"/>
    </source>
</evidence>
<gene>
    <name evidence="6" type="ORF">GCM10007940_04650</name>
</gene>
<keyword evidence="7" id="KW-1185">Reference proteome</keyword>
<dbReference type="AlphaFoldDB" id="A0AA37SL06"/>
<dbReference type="InterPro" id="IPR059177">
    <property type="entry name" value="GH29D-like_dom"/>
</dbReference>
<dbReference type="Gene3D" id="2.60.120.260">
    <property type="entry name" value="Galactose-binding domain-like"/>
    <property type="match status" value="1"/>
</dbReference>
<evidence type="ECO:0000259" key="5">
    <source>
        <dbReference type="PROSITE" id="PS51007"/>
    </source>
</evidence>